<dbReference type="Proteomes" id="UP000041254">
    <property type="component" value="Unassembled WGS sequence"/>
</dbReference>
<feature type="region of interest" description="Disordered" evidence="1">
    <location>
        <begin position="21"/>
        <end position="46"/>
    </location>
</feature>
<evidence type="ECO:0000313" key="2">
    <source>
        <dbReference type="EMBL" id="CEM09650.1"/>
    </source>
</evidence>
<dbReference type="InParanoid" id="A0A0G4F9Q7"/>
<sequence length="279" mass="31002">MEEDERREAERAMQRELERLEAQREALAAPAPATAPAPAREEGERKALAAVEAQTLMAVRQPPAERRDLRSTSVSLPVKRTGRFRDRRIISPRCLPPAPSRRTLPDPMTGLLRPFSFRAPRLTLRAPSVPLRAEERSVRRQITSVEEPRRYHAPMVVPAAKTTMRPMTGPPKRAPIRLTFSPFDSPLTYTPSLGYTPRRPMPAMAAMAPSWVSSPRYQTRPPPVYAPPRYPVSPLVAPAVSRGTSAQHRPSFLSTVARSISAGSSCLRGLVSPRWAGRV</sequence>
<evidence type="ECO:0000313" key="3">
    <source>
        <dbReference type="Proteomes" id="UP000041254"/>
    </source>
</evidence>
<dbReference type="VEuPathDB" id="CryptoDB:Vbra_4290"/>
<accession>A0A0G4F9Q7</accession>
<proteinExistence type="predicted"/>
<dbReference type="EMBL" id="CDMY01000395">
    <property type="protein sequence ID" value="CEM09650.1"/>
    <property type="molecule type" value="Genomic_DNA"/>
</dbReference>
<feature type="compositionally biased region" description="Low complexity" evidence="1">
    <location>
        <begin position="25"/>
        <end position="38"/>
    </location>
</feature>
<gene>
    <name evidence="2" type="ORF">Vbra_4290</name>
</gene>
<dbReference type="AlphaFoldDB" id="A0A0G4F9Q7"/>
<reference evidence="2 3" key="1">
    <citation type="submission" date="2014-11" db="EMBL/GenBank/DDBJ databases">
        <authorList>
            <person name="Zhu J."/>
            <person name="Qi W."/>
            <person name="Song R."/>
        </authorList>
    </citation>
    <scope>NUCLEOTIDE SEQUENCE [LARGE SCALE GENOMIC DNA]</scope>
</reference>
<evidence type="ECO:0000256" key="1">
    <source>
        <dbReference type="SAM" id="MobiDB-lite"/>
    </source>
</evidence>
<keyword evidence="3" id="KW-1185">Reference proteome</keyword>
<organism evidence="2 3">
    <name type="scientific">Vitrella brassicaformis (strain CCMP3155)</name>
    <dbReference type="NCBI Taxonomy" id="1169540"/>
    <lineage>
        <taxon>Eukaryota</taxon>
        <taxon>Sar</taxon>
        <taxon>Alveolata</taxon>
        <taxon>Colpodellida</taxon>
        <taxon>Vitrellaceae</taxon>
        <taxon>Vitrella</taxon>
    </lineage>
</organism>
<protein>
    <submittedName>
        <fullName evidence="2">Uncharacterized protein</fullName>
    </submittedName>
</protein>
<name>A0A0G4F9Q7_VITBC</name>